<evidence type="ECO:0000256" key="9">
    <source>
        <dbReference type="RuleBase" id="RU361277"/>
    </source>
</evidence>
<evidence type="ECO:0000313" key="12">
    <source>
        <dbReference type="Proteomes" id="UP000194632"/>
    </source>
</evidence>
<dbReference type="STRING" id="417102.CA982_16405"/>
<dbReference type="PROSITE" id="PS00059">
    <property type="entry name" value="ADH_ZINC"/>
    <property type="match status" value="1"/>
</dbReference>
<keyword evidence="5 9" id="KW-0862">Zinc</keyword>
<evidence type="ECO:0000256" key="3">
    <source>
        <dbReference type="ARBA" id="ARBA00013190"/>
    </source>
</evidence>
<dbReference type="EC" id="1.1.1.1" evidence="3"/>
<organism evidence="11 12">
    <name type="scientific">Gordonia lacunae</name>
    <dbReference type="NCBI Taxonomy" id="417102"/>
    <lineage>
        <taxon>Bacteria</taxon>
        <taxon>Bacillati</taxon>
        <taxon>Actinomycetota</taxon>
        <taxon>Actinomycetes</taxon>
        <taxon>Mycobacteriales</taxon>
        <taxon>Gordoniaceae</taxon>
        <taxon>Gordonia</taxon>
    </lineage>
</organism>
<evidence type="ECO:0000313" key="11">
    <source>
        <dbReference type="EMBL" id="OUC77590.1"/>
    </source>
</evidence>
<dbReference type="InterPro" id="IPR011032">
    <property type="entry name" value="GroES-like_sf"/>
</dbReference>
<gene>
    <name evidence="11" type="ORF">CA982_16405</name>
</gene>
<dbReference type="Gene3D" id="3.40.50.720">
    <property type="entry name" value="NAD(P)-binding Rossmann-like Domain"/>
    <property type="match status" value="1"/>
</dbReference>
<proteinExistence type="inferred from homology"/>
<evidence type="ECO:0000256" key="1">
    <source>
        <dbReference type="ARBA" id="ARBA00001947"/>
    </source>
</evidence>
<reference evidence="11 12" key="1">
    <citation type="submission" date="2017-05" db="EMBL/GenBank/DDBJ databases">
        <title>Biotechnological potential of actinobacteria isolated from South African environments.</title>
        <authorList>
            <person name="Le Roes-Hill M."/>
            <person name="Prins A."/>
            <person name="Durrell K.A."/>
        </authorList>
    </citation>
    <scope>NUCLEOTIDE SEQUENCE [LARGE SCALE GENOMIC DNA]</scope>
    <source>
        <strain evidence="11">BS2</strain>
    </source>
</reference>
<dbReference type="InterPro" id="IPR013149">
    <property type="entry name" value="ADH-like_C"/>
</dbReference>
<keyword evidence="12" id="KW-1185">Reference proteome</keyword>
<dbReference type="OrthoDB" id="3567264at2"/>
<dbReference type="GO" id="GO:0008270">
    <property type="term" value="F:zinc ion binding"/>
    <property type="evidence" value="ECO:0007669"/>
    <property type="project" value="InterPro"/>
</dbReference>
<feature type="domain" description="Enoyl reductase (ER)" evidence="10">
    <location>
        <begin position="2"/>
        <end position="345"/>
    </location>
</feature>
<dbReference type="InterPro" id="IPR020843">
    <property type="entry name" value="ER"/>
</dbReference>
<evidence type="ECO:0000256" key="2">
    <source>
        <dbReference type="ARBA" id="ARBA00008072"/>
    </source>
</evidence>
<dbReference type="InterPro" id="IPR002328">
    <property type="entry name" value="ADH_Zn_CS"/>
</dbReference>
<dbReference type="PANTHER" id="PTHR42940:SF8">
    <property type="entry name" value="VACUOLAR PROTEIN SORTING-ASSOCIATED PROTEIN 11"/>
    <property type="match status" value="1"/>
</dbReference>
<dbReference type="GO" id="GO:0004022">
    <property type="term" value="F:alcohol dehydrogenase (NAD+) activity"/>
    <property type="evidence" value="ECO:0007669"/>
    <property type="project" value="UniProtKB-EC"/>
</dbReference>
<dbReference type="SUPFAM" id="SSF50129">
    <property type="entry name" value="GroES-like"/>
    <property type="match status" value="1"/>
</dbReference>
<dbReference type="InterPro" id="IPR036291">
    <property type="entry name" value="NAD(P)-bd_dom_sf"/>
</dbReference>
<name>A0A243Q942_9ACTN</name>
<sequence>MRAVQLVEWGKPPEIRHIDDPEPTGAELVLRVDAAGLCLSDIHVMDTAAGIFDYPLPLTLGHEAAGTVVGVGPSADASWLGRRVVVHGIWACRQCRNCVRGRENYCLRLARIPGEPLPRIGNGLGHHGGLAEKLLVPSDEVLVPTGDLDPGLAAPLADAGLTAFHAIRMNLDVVDESTVAVVIGVGGLGHMAVQILAALGVSTVIAVDQRPDARDLASALGCISAHPSVDEAHSVARGLGGADIVIDFAGAPSTVETSLGLLGPGGRLVVVGTAGGRVLVGKDLGLAQGWQVGAPFWGTRSDLTAVVELAAAGRMSAETVEFTLEDVPRAYELLRRGEVAGRAVVRPNG</sequence>
<dbReference type="PANTHER" id="PTHR42940">
    <property type="entry name" value="ALCOHOL DEHYDROGENASE 1-RELATED"/>
    <property type="match status" value="1"/>
</dbReference>
<evidence type="ECO:0000256" key="8">
    <source>
        <dbReference type="ARBA" id="ARBA00049243"/>
    </source>
</evidence>
<keyword evidence="4 9" id="KW-0479">Metal-binding</keyword>
<evidence type="ECO:0000256" key="5">
    <source>
        <dbReference type="ARBA" id="ARBA00022833"/>
    </source>
</evidence>
<dbReference type="RefSeq" id="WP_086536343.1">
    <property type="nucleotide sequence ID" value="NZ_NGFO01000019.1"/>
</dbReference>
<accession>A0A243Q942</accession>
<dbReference type="Pfam" id="PF00107">
    <property type="entry name" value="ADH_zinc_N"/>
    <property type="match status" value="1"/>
</dbReference>
<dbReference type="Proteomes" id="UP000194632">
    <property type="component" value="Unassembled WGS sequence"/>
</dbReference>
<dbReference type="EMBL" id="NGFO01000019">
    <property type="protein sequence ID" value="OUC77590.1"/>
    <property type="molecule type" value="Genomic_DNA"/>
</dbReference>
<comment type="catalytic activity">
    <reaction evidence="7">
        <text>a secondary alcohol + NAD(+) = a ketone + NADH + H(+)</text>
        <dbReference type="Rhea" id="RHEA:10740"/>
        <dbReference type="ChEBI" id="CHEBI:15378"/>
        <dbReference type="ChEBI" id="CHEBI:17087"/>
        <dbReference type="ChEBI" id="CHEBI:35681"/>
        <dbReference type="ChEBI" id="CHEBI:57540"/>
        <dbReference type="ChEBI" id="CHEBI:57945"/>
        <dbReference type="EC" id="1.1.1.1"/>
    </reaction>
</comment>
<dbReference type="SMART" id="SM00829">
    <property type="entry name" value="PKS_ER"/>
    <property type="match status" value="1"/>
</dbReference>
<comment type="cofactor">
    <cofactor evidence="1 9">
        <name>Zn(2+)</name>
        <dbReference type="ChEBI" id="CHEBI:29105"/>
    </cofactor>
</comment>
<dbReference type="GO" id="GO:0005737">
    <property type="term" value="C:cytoplasm"/>
    <property type="evidence" value="ECO:0007669"/>
    <property type="project" value="TreeGrafter"/>
</dbReference>
<comment type="caution">
    <text evidence="11">The sequence shown here is derived from an EMBL/GenBank/DDBJ whole genome shotgun (WGS) entry which is preliminary data.</text>
</comment>
<evidence type="ECO:0000256" key="4">
    <source>
        <dbReference type="ARBA" id="ARBA00022723"/>
    </source>
</evidence>
<protein>
    <recommendedName>
        <fullName evidence="3">alcohol dehydrogenase</fullName>
        <ecNumber evidence="3">1.1.1.1</ecNumber>
    </recommendedName>
</protein>
<dbReference type="Gene3D" id="3.90.180.10">
    <property type="entry name" value="Medium-chain alcohol dehydrogenases, catalytic domain"/>
    <property type="match status" value="1"/>
</dbReference>
<dbReference type="SUPFAM" id="SSF51735">
    <property type="entry name" value="NAD(P)-binding Rossmann-fold domains"/>
    <property type="match status" value="1"/>
</dbReference>
<comment type="catalytic activity">
    <reaction evidence="8">
        <text>a primary alcohol + NAD(+) = an aldehyde + NADH + H(+)</text>
        <dbReference type="Rhea" id="RHEA:10736"/>
        <dbReference type="ChEBI" id="CHEBI:15378"/>
        <dbReference type="ChEBI" id="CHEBI:15734"/>
        <dbReference type="ChEBI" id="CHEBI:17478"/>
        <dbReference type="ChEBI" id="CHEBI:57540"/>
        <dbReference type="ChEBI" id="CHEBI:57945"/>
        <dbReference type="EC" id="1.1.1.1"/>
    </reaction>
</comment>
<evidence type="ECO:0000256" key="7">
    <source>
        <dbReference type="ARBA" id="ARBA00049164"/>
    </source>
</evidence>
<evidence type="ECO:0000256" key="6">
    <source>
        <dbReference type="ARBA" id="ARBA00023002"/>
    </source>
</evidence>
<dbReference type="InterPro" id="IPR013154">
    <property type="entry name" value="ADH-like_N"/>
</dbReference>
<comment type="similarity">
    <text evidence="2 9">Belongs to the zinc-containing alcohol dehydrogenase family.</text>
</comment>
<dbReference type="AlphaFoldDB" id="A0A243Q942"/>
<keyword evidence="6" id="KW-0560">Oxidoreductase</keyword>
<dbReference type="Pfam" id="PF08240">
    <property type="entry name" value="ADH_N"/>
    <property type="match status" value="1"/>
</dbReference>
<evidence type="ECO:0000259" key="10">
    <source>
        <dbReference type="SMART" id="SM00829"/>
    </source>
</evidence>